<dbReference type="AlphaFoldDB" id="A0A9X2MAS2"/>
<evidence type="ECO:0000313" key="2">
    <source>
        <dbReference type="EMBL" id="MCR1823160.1"/>
    </source>
</evidence>
<keyword evidence="1" id="KW-1133">Transmembrane helix</keyword>
<evidence type="ECO:0000313" key="3">
    <source>
        <dbReference type="Proteomes" id="UP001140817"/>
    </source>
</evidence>
<keyword evidence="3" id="KW-1185">Reference proteome</keyword>
<accession>A0A9X2MAS2</accession>
<feature type="non-terminal residue" evidence="2">
    <location>
        <position position="97"/>
    </location>
</feature>
<comment type="caution">
    <text evidence="2">The sequence shown here is derived from an EMBL/GenBank/DDBJ whole genome shotgun (WGS) entry which is preliminary data.</text>
</comment>
<proteinExistence type="predicted"/>
<protein>
    <submittedName>
        <fullName evidence="2">Uncharacterized protein</fullName>
    </submittedName>
</protein>
<dbReference type="EMBL" id="JANKBY010000112">
    <property type="protein sequence ID" value="MCR1823160.1"/>
    <property type="molecule type" value="Genomic_DNA"/>
</dbReference>
<evidence type="ECO:0000256" key="1">
    <source>
        <dbReference type="SAM" id="Phobius"/>
    </source>
</evidence>
<keyword evidence="1" id="KW-0812">Transmembrane</keyword>
<feature type="transmembrane region" description="Helical" evidence="1">
    <location>
        <begin position="20"/>
        <end position="41"/>
    </location>
</feature>
<sequence length="97" mass="11306">MGIFEHATNNLSFRIDLGIFAINMIFIFPGILFLATLYLVFKLWISDIILKFLMEIFTGEIVDIKEYPKKDRNRMNRYISVGLILMLIIPFILACLS</sequence>
<gene>
    <name evidence="2" type="ORF">NSA58_10215</name>
</gene>
<keyword evidence="1" id="KW-0472">Membrane</keyword>
<dbReference type="RefSeq" id="WP_257560428.1">
    <property type="nucleotide sequence ID" value="NZ_JANKBY010000112.1"/>
</dbReference>
<dbReference type="Proteomes" id="UP001140817">
    <property type="component" value="Unassembled WGS sequence"/>
</dbReference>
<reference evidence="2" key="1">
    <citation type="submission" date="2022-07" db="EMBL/GenBank/DDBJ databases">
        <title>Enhanced cultured diversity of the mouse gut microbiota enables custom-made synthetic communities.</title>
        <authorList>
            <person name="Afrizal A."/>
        </authorList>
    </citation>
    <scope>NUCLEOTIDE SEQUENCE</scope>
    <source>
        <strain evidence="2">DSM 29186</strain>
    </source>
</reference>
<feature type="transmembrane region" description="Helical" evidence="1">
    <location>
        <begin position="78"/>
        <end position="96"/>
    </location>
</feature>
<organism evidence="2 3">
    <name type="scientific">Terrisporobacter muris</name>
    <dbReference type="NCBI Taxonomy" id="2963284"/>
    <lineage>
        <taxon>Bacteria</taxon>
        <taxon>Bacillati</taxon>
        <taxon>Bacillota</taxon>
        <taxon>Clostridia</taxon>
        <taxon>Peptostreptococcales</taxon>
        <taxon>Peptostreptococcaceae</taxon>
        <taxon>Terrisporobacter</taxon>
    </lineage>
</organism>
<name>A0A9X2MAS2_9FIRM</name>